<evidence type="ECO:0000256" key="2">
    <source>
        <dbReference type="PROSITE-ProRule" id="PRU01091"/>
    </source>
</evidence>
<dbReference type="GO" id="GO:0006355">
    <property type="term" value="P:regulation of DNA-templated transcription"/>
    <property type="evidence" value="ECO:0007669"/>
    <property type="project" value="InterPro"/>
</dbReference>
<dbReference type="EMBL" id="JMEE01000044">
    <property type="protein sequence ID" value="RWR00939.1"/>
    <property type="molecule type" value="Genomic_DNA"/>
</dbReference>
<evidence type="ECO:0000256" key="1">
    <source>
        <dbReference type="ARBA" id="ARBA00023125"/>
    </source>
</evidence>
<dbReference type="InterPro" id="IPR001867">
    <property type="entry name" value="OmpR/PhoB-type_DNA-bd"/>
</dbReference>
<dbReference type="SUPFAM" id="SSF46894">
    <property type="entry name" value="C-terminal effector domain of the bipartite response regulators"/>
    <property type="match status" value="1"/>
</dbReference>
<organism evidence="4 5">
    <name type="scientific">[Pantoea] beijingensis</name>
    <dbReference type="NCBI Taxonomy" id="1324864"/>
    <lineage>
        <taxon>Bacteria</taxon>
        <taxon>Pseudomonadati</taxon>
        <taxon>Pseudomonadota</taxon>
        <taxon>Gammaproteobacteria</taxon>
        <taxon>Enterobacterales</taxon>
        <taxon>Erwiniaceae</taxon>
        <taxon>Erwinia</taxon>
    </lineage>
</organism>
<dbReference type="Gene3D" id="1.10.10.10">
    <property type="entry name" value="Winged helix-like DNA-binding domain superfamily/Winged helix DNA-binding domain"/>
    <property type="match status" value="1"/>
</dbReference>
<dbReference type="InterPro" id="IPR036388">
    <property type="entry name" value="WH-like_DNA-bd_sf"/>
</dbReference>
<gene>
    <name evidence="4" type="ORF">ED28_15930</name>
</gene>
<comment type="caution">
    <text evidence="4">The sequence shown here is derived from an EMBL/GenBank/DDBJ whole genome shotgun (WGS) entry which is preliminary data.</text>
</comment>
<accession>A0A443IA09</accession>
<keyword evidence="1 2" id="KW-0238">DNA-binding</keyword>
<protein>
    <recommendedName>
        <fullName evidence="3">OmpR/PhoB-type domain-containing protein</fullName>
    </recommendedName>
</protein>
<dbReference type="InterPro" id="IPR016032">
    <property type="entry name" value="Sig_transdc_resp-reg_C-effctor"/>
</dbReference>
<name>A0A443IA09_9GAMM</name>
<feature type="DNA-binding region" description="OmpR/PhoB-type" evidence="2">
    <location>
        <begin position="17"/>
        <end position="118"/>
    </location>
</feature>
<sequence>MNDANRQVFGYFIHPDVQVDIVHNRIININAVGLSRGGNIITLRKTMMRLLAYLLENANGKVIQNDEILLNVWDKYELSSSTQRLWQVMQALRQRLNAVGIPNDFIIRVETKGFFIREGAVTPLYYKKTIEY</sequence>
<dbReference type="AlphaFoldDB" id="A0A443IA09"/>
<dbReference type="RefSeq" id="WP_128179016.1">
    <property type="nucleotide sequence ID" value="NZ_CP071409.1"/>
</dbReference>
<evidence type="ECO:0000313" key="5">
    <source>
        <dbReference type="Proteomes" id="UP000288794"/>
    </source>
</evidence>
<keyword evidence="5" id="KW-1185">Reference proteome</keyword>
<dbReference type="SMART" id="SM00862">
    <property type="entry name" value="Trans_reg_C"/>
    <property type="match status" value="1"/>
</dbReference>
<evidence type="ECO:0000259" key="3">
    <source>
        <dbReference type="PROSITE" id="PS51755"/>
    </source>
</evidence>
<proteinExistence type="predicted"/>
<reference evidence="4 5" key="1">
    <citation type="submission" date="2014-04" db="EMBL/GenBank/DDBJ databases">
        <title>Draft genome sequence of Pantoea beijingensis strain LMG 27579, an emerging pathogen to Pleurotus eryngii with potential industrial application.</title>
        <authorList>
            <person name="Xu F."/>
            <person name="Liu Y."/>
            <person name="Wang S."/>
            <person name="Yin Y."/>
            <person name="Ma Y."/>
            <person name="Zhao S."/>
            <person name="Rong C."/>
        </authorList>
    </citation>
    <scope>NUCLEOTIDE SEQUENCE [LARGE SCALE GENOMIC DNA]</scope>
    <source>
        <strain evidence="4 5">LMG 27579</strain>
    </source>
</reference>
<dbReference type="GO" id="GO:0003677">
    <property type="term" value="F:DNA binding"/>
    <property type="evidence" value="ECO:0007669"/>
    <property type="project" value="UniProtKB-UniRule"/>
</dbReference>
<dbReference type="Pfam" id="PF00486">
    <property type="entry name" value="Trans_reg_C"/>
    <property type="match status" value="1"/>
</dbReference>
<feature type="domain" description="OmpR/PhoB-type" evidence="3">
    <location>
        <begin position="17"/>
        <end position="118"/>
    </location>
</feature>
<dbReference type="Proteomes" id="UP000288794">
    <property type="component" value="Unassembled WGS sequence"/>
</dbReference>
<dbReference type="PROSITE" id="PS51755">
    <property type="entry name" value="OMPR_PHOB"/>
    <property type="match status" value="1"/>
</dbReference>
<evidence type="ECO:0000313" key="4">
    <source>
        <dbReference type="EMBL" id="RWR00939.1"/>
    </source>
</evidence>
<dbReference type="GO" id="GO:0000160">
    <property type="term" value="P:phosphorelay signal transduction system"/>
    <property type="evidence" value="ECO:0007669"/>
    <property type="project" value="InterPro"/>
</dbReference>